<keyword evidence="3 5" id="KW-0687">Ribonucleoprotein</keyword>
<dbReference type="SUPFAM" id="SSF50104">
    <property type="entry name" value="Translation proteins SH3-like domain"/>
    <property type="match status" value="1"/>
</dbReference>
<reference evidence="8" key="1">
    <citation type="submission" date="2020-07" db="EMBL/GenBank/DDBJ databases">
        <title>Huge and variable diversity of episymbiotic CPR bacteria and DPANN archaea in groundwater ecosystems.</title>
        <authorList>
            <person name="He C.Y."/>
            <person name="Keren R."/>
            <person name="Whittaker M."/>
            <person name="Farag I.F."/>
            <person name="Doudna J."/>
            <person name="Cate J.H.D."/>
            <person name="Banfield J.F."/>
        </authorList>
    </citation>
    <scope>NUCLEOTIDE SEQUENCE</scope>
    <source>
        <strain evidence="8">NC_groundwater_1482_Ag_S-0.65um_47_24</strain>
    </source>
</reference>
<dbReference type="Gene3D" id="2.30.30.30">
    <property type="match status" value="1"/>
</dbReference>
<comment type="subunit">
    <text evidence="5">Part of the 50S ribosomal subunit.</text>
</comment>
<dbReference type="GO" id="GO:0003735">
    <property type="term" value="F:structural constituent of ribosome"/>
    <property type="evidence" value="ECO:0007669"/>
    <property type="project" value="InterPro"/>
</dbReference>
<evidence type="ECO:0000256" key="3">
    <source>
        <dbReference type="ARBA" id="ARBA00023274"/>
    </source>
</evidence>
<dbReference type="GO" id="GO:0005840">
    <property type="term" value="C:ribosome"/>
    <property type="evidence" value="ECO:0007669"/>
    <property type="project" value="UniProtKB-KW"/>
</dbReference>
<dbReference type="NCBIfam" id="TIGR01079">
    <property type="entry name" value="rplX_bact"/>
    <property type="match status" value="1"/>
</dbReference>
<organism evidence="8 9">
    <name type="scientific">Tectimicrobiota bacterium</name>
    <dbReference type="NCBI Taxonomy" id="2528274"/>
    <lineage>
        <taxon>Bacteria</taxon>
        <taxon>Pseudomonadati</taxon>
        <taxon>Nitrospinota/Tectimicrobiota group</taxon>
        <taxon>Candidatus Tectimicrobiota</taxon>
    </lineage>
</organism>
<proteinExistence type="inferred from homology"/>
<sequence>MVVTTKLHIKKNDYVEVISGKEKGKRGKVLRVFTKNNRAIVEKINMIKRHSRPSKLTQQGGIIEKEGTIHISNLQVVCDNCGRGVKISRKALDDGKRVGVCKRCGEVLEKKG</sequence>
<name>A0A933GNV4_UNCTE</name>
<keyword evidence="2 5" id="KW-0689">Ribosomal protein</keyword>
<dbReference type="SMART" id="SM00739">
    <property type="entry name" value="KOW"/>
    <property type="match status" value="1"/>
</dbReference>
<accession>A0A933GNV4</accession>
<dbReference type="InterPro" id="IPR005824">
    <property type="entry name" value="KOW"/>
</dbReference>
<feature type="domain" description="KOW" evidence="7">
    <location>
        <begin position="8"/>
        <end position="35"/>
    </location>
</feature>
<dbReference type="GO" id="GO:1990904">
    <property type="term" value="C:ribonucleoprotein complex"/>
    <property type="evidence" value="ECO:0007669"/>
    <property type="project" value="UniProtKB-KW"/>
</dbReference>
<dbReference type="InterPro" id="IPR005825">
    <property type="entry name" value="Ribosomal_uL24_CS"/>
</dbReference>
<evidence type="ECO:0000256" key="2">
    <source>
        <dbReference type="ARBA" id="ARBA00022980"/>
    </source>
</evidence>
<dbReference type="HAMAP" id="MF_01326_B">
    <property type="entry name" value="Ribosomal_uL24_B"/>
    <property type="match status" value="1"/>
</dbReference>
<dbReference type="InterPro" id="IPR041988">
    <property type="entry name" value="Ribosomal_uL24_KOW"/>
</dbReference>
<evidence type="ECO:0000256" key="5">
    <source>
        <dbReference type="HAMAP-Rule" id="MF_01326"/>
    </source>
</evidence>
<comment type="function">
    <text evidence="5">One of the proteins that surrounds the polypeptide exit tunnel on the outside of the subunit.</text>
</comment>
<dbReference type="CDD" id="cd06089">
    <property type="entry name" value="KOW_RPL26"/>
    <property type="match status" value="1"/>
</dbReference>
<dbReference type="EMBL" id="JACQWF010000322">
    <property type="protein sequence ID" value="MBI4596154.1"/>
    <property type="molecule type" value="Genomic_DNA"/>
</dbReference>
<dbReference type="GO" id="GO:0019843">
    <property type="term" value="F:rRNA binding"/>
    <property type="evidence" value="ECO:0007669"/>
    <property type="project" value="UniProtKB-UniRule"/>
</dbReference>
<evidence type="ECO:0000256" key="6">
    <source>
        <dbReference type="RuleBase" id="RU003477"/>
    </source>
</evidence>
<gene>
    <name evidence="5" type="primary">rplX</name>
    <name evidence="8" type="ORF">HY730_07240</name>
</gene>
<evidence type="ECO:0000313" key="9">
    <source>
        <dbReference type="Proteomes" id="UP000772181"/>
    </source>
</evidence>
<dbReference type="Pfam" id="PF17136">
    <property type="entry name" value="ribosomal_L24"/>
    <property type="match status" value="1"/>
</dbReference>
<evidence type="ECO:0000259" key="7">
    <source>
        <dbReference type="SMART" id="SM00739"/>
    </source>
</evidence>
<dbReference type="InterPro" id="IPR008991">
    <property type="entry name" value="Translation_prot_SH3-like_sf"/>
</dbReference>
<dbReference type="PROSITE" id="PS01108">
    <property type="entry name" value="RIBOSOMAL_L24"/>
    <property type="match status" value="1"/>
</dbReference>
<evidence type="ECO:0000313" key="8">
    <source>
        <dbReference type="EMBL" id="MBI4596154.1"/>
    </source>
</evidence>
<evidence type="ECO:0000256" key="1">
    <source>
        <dbReference type="ARBA" id="ARBA00010618"/>
    </source>
</evidence>
<dbReference type="GO" id="GO:0006412">
    <property type="term" value="P:translation"/>
    <property type="evidence" value="ECO:0007669"/>
    <property type="project" value="UniProtKB-UniRule"/>
</dbReference>
<evidence type="ECO:0000256" key="4">
    <source>
        <dbReference type="ARBA" id="ARBA00035206"/>
    </source>
</evidence>
<comment type="caution">
    <text evidence="8">The sequence shown here is derived from an EMBL/GenBank/DDBJ whole genome shotgun (WGS) entry which is preliminary data.</text>
</comment>
<protein>
    <recommendedName>
        <fullName evidence="4 5">Large ribosomal subunit protein uL24</fullName>
    </recommendedName>
</protein>
<dbReference type="InterPro" id="IPR003256">
    <property type="entry name" value="Ribosomal_uL24"/>
</dbReference>
<keyword evidence="5" id="KW-0699">rRNA-binding</keyword>
<dbReference type="AlphaFoldDB" id="A0A933GNV4"/>
<dbReference type="Proteomes" id="UP000772181">
    <property type="component" value="Unassembled WGS sequence"/>
</dbReference>
<dbReference type="Pfam" id="PF00467">
    <property type="entry name" value="KOW"/>
    <property type="match status" value="1"/>
</dbReference>
<dbReference type="PANTHER" id="PTHR12903">
    <property type="entry name" value="MITOCHONDRIAL RIBOSOMAL PROTEIN L24"/>
    <property type="match status" value="1"/>
</dbReference>
<dbReference type="InterPro" id="IPR014722">
    <property type="entry name" value="Rib_uL2_dom2"/>
</dbReference>
<comment type="function">
    <text evidence="5">One of two assembly initiator proteins, it binds directly to the 5'-end of the 23S rRNA, where it nucleates assembly of the 50S subunit.</text>
</comment>
<keyword evidence="5" id="KW-0694">RNA-binding</keyword>
<dbReference type="InterPro" id="IPR057264">
    <property type="entry name" value="Ribosomal_uL24_C"/>
</dbReference>
<comment type="similarity">
    <text evidence="1 5 6">Belongs to the universal ribosomal protein uL24 family.</text>
</comment>